<dbReference type="OrthoDB" id="4510881at2759"/>
<feature type="compositionally biased region" description="Low complexity" evidence="1">
    <location>
        <begin position="243"/>
        <end position="268"/>
    </location>
</feature>
<proteinExistence type="predicted"/>
<feature type="signal peptide" evidence="2">
    <location>
        <begin position="1"/>
        <end position="21"/>
    </location>
</feature>
<evidence type="ECO:0000256" key="2">
    <source>
        <dbReference type="SAM" id="SignalP"/>
    </source>
</evidence>
<dbReference type="Proteomes" id="UP000247810">
    <property type="component" value="Unassembled WGS sequence"/>
</dbReference>
<organism evidence="3 4">
    <name type="scientific">Aspergillus ellipticus CBS 707.79</name>
    <dbReference type="NCBI Taxonomy" id="1448320"/>
    <lineage>
        <taxon>Eukaryota</taxon>
        <taxon>Fungi</taxon>
        <taxon>Dikarya</taxon>
        <taxon>Ascomycota</taxon>
        <taxon>Pezizomycotina</taxon>
        <taxon>Eurotiomycetes</taxon>
        <taxon>Eurotiomycetidae</taxon>
        <taxon>Eurotiales</taxon>
        <taxon>Aspergillaceae</taxon>
        <taxon>Aspergillus</taxon>
        <taxon>Aspergillus subgen. Circumdati</taxon>
    </lineage>
</organism>
<gene>
    <name evidence="3" type="ORF">BO71DRAFT_409903</name>
</gene>
<reference evidence="3 4" key="1">
    <citation type="submission" date="2018-02" db="EMBL/GenBank/DDBJ databases">
        <title>The genomes of Aspergillus section Nigri reveals drivers in fungal speciation.</title>
        <authorList>
            <consortium name="DOE Joint Genome Institute"/>
            <person name="Vesth T.C."/>
            <person name="Nybo J."/>
            <person name="Theobald S."/>
            <person name="Brandl J."/>
            <person name="Frisvad J.C."/>
            <person name="Nielsen K.F."/>
            <person name="Lyhne E.K."/>
            <person name="Kogle M.E."/>
            <person name="Kuo A."/>
            <person name="Riley R."/>
            <person name="Clum A."/>
            <person name="Nolan M."/>
            <person name="Lipzen A."/>
            <person name="Salamov A."/>
            <person name="Henrissat B."/>
            <person name="Wiebenga A."/>
            <person name="De vries R.P."/>
            <person name="Grigoriev I.V."/>
            <person name="Mortensen U.H."/>
            <person name="Andersen M.R."/>
            <person name="Baker S.E."/>
        </authorList>
    </citation>
    <scope>NUCLEOTIDE SEQUENCE [LARGE SCALE GENOMIC DNA]</scope>
    <source>
        <strain evidence="3 4">CBS 707.79</strain>
    </source>
</reference>
<name>A0A319D8W1_9EURO</name>
<dbReference type="AlphaFoldDB" id="A0A319D8W1"/>
<feature type="chain" id="PRO_5016249261" evidence="2">
    <location>
        <begin position="22"/>
        <end position="316"/>
    </location>
</feature>
<dbReference type="EMBL" id="KZ825886">
    <property type="protein sequence ID" value="PYH93719.1"/>
    <property type="molecule type" value="Genomic_DNA"/>
</dbReference>
<keyword evidence="2" id="KW-0732">Signal</keyword>
<evidence type="ECO:0000256" key="1">
    <source>
        <dbReference type="SAM" id="MobiDB-lite"/>
    </source>
</evidence>
<keyword evidence="4" id="KW-1185">Reference proteome</keyword>
<protein>
    <submittedName>
        <fullName evidence="3">Uncharacterized protein</fullName>
    </submittedName>
</protein>
<evidence type="ECO:0000313" key="3">
    <source>
        <dbReference type="EMBL" id="PYH93719.1"/>
    </source>
</evidence>
<accession>A0A319D8W1</accession>
<dbReference type="VEuPathDB" id="FungiDB:BO71DRAFT_409903"/>
<evidence type="ECO:0000313" key="4">
    <source>
        <dbReference type="Proteomes" id="UP000247810"/>
    </source>
</evidence>
<feature type="region of interest" description="Disordered" evidence="1">
    <location>
        <begin position="243"/>
        <end position="316"/>
    </location>
</feature>
<sequence>MQLTTKVSVALLGAFAAVGEANNHGFHARNLNFHPAGYSNETVSTSYVSVYPTPLKSSPAVAPIGASSVPHNIVGSSSAVTPAPVPLSTGVYSSAPVSAAASAGDDSVSTDYETVTSTKDVTLTYTLGTGASKTVVTTTIHRTVTDVETVYVTPSASASSTAGVSAASSAQDTTVTSTSTAYATYTLYAVPSSSGAAGSASAVASHGDSCAPVTVTVHDTVTVTATPAAVSTPDSVVKVADVETSSSVETSTAAEASAESTSSAESTTQSKPTAVPTAPYGQNNGTFPFPSGAARPTGFQTSSKAPAFPSHFRRVY</sequence>
<dbReference type="STRING" id="1448320.A0A319D8W1"/>